<organism evidence="1 2">
    <name type="scientific">Trichonephila clavata</name>
    <name type="common">Joro spider</name>
    <name type="synonym">Nephila clavata</name>
    <dbReference type="NCBI Taxonomy" id="2740835"/>
    <lineage>
        <taxon>Eukaryota</taxon>
        <taxon>Metazoa</taxon>
        <taxon>Ecdysozoa</taxon>
        <taxon>Arthropoda</taxon>
        <taxon>Chelicerata</taxon>
        <taxon>Arachnida</taxon>
        <taxon>Araneae</taxon>
        <taxon>Araneomorphae</taxon>
        <taxon>Entelegynae</taxon>
        <taxon>Araneoidea</taxon>
        <taxon>Nephilidae</taxon>
        <taxon>Trichonephila</taxon>
    </lineage>
</organism>
<gene>
    <name evidence="1" type="ORF">TNCT_442701</name>
</gene>
<evidence type="ECO:0000313" key="2">
    <source>
        <dbReference type="Proteomes" id="UP000887116"/>
    </source>
</evidence>
<comment type="caution">
    <text evidence="1">The sequence shown here is derived from an EMBL/GenBank/DDBJ whole genome shotgun (WGS) entry which is preliminary data.</text>
</comment>
<name>A0A8X6LAT3_TRICU</name>
<evidence type="ECO:0000313" key="1">
    <source>
        <dbReference type="EMBL" id="GFR03971.1"/>
    </source>
</evidence>
<proteinExistence type="predicted"/>
<protein>
    <submittedName>
        <fullName evidence="1">Uncharacterized protein</fullName>
    </submittedName>
</protein>
<accession>A0A8X6LAT3</accession>
<reference evidence="1" key="1">
    <citation type="submission" date="2020-07" db="EMBL/GenBank/DDBJ databases">
        <title>Multicomponent nature underlies the extraordinary mechanical properties of spider dragline silk.</title>
        <authorList>
            <person name="Kono N."/>
            <person name="Nakamura H."/>
            <person name="Mori M."/>
            <person name="Yoshida Y."/>
            <person name="Ohtoshi R."/>
            <person name="Malay A.D."/>
            <person name="Moran D.A.P."/>
            <person name="Tomita M."/>
            <person name="Numata K."/>
            <person name="Arakawa K."/>
        </authorList>
    </citation>
    <scope>NUCLEOTIDE SEQUENCE</scope>
</reference>
<dbReference type="Proteomes" id="UP000887116">
    <property type="component" value="Unassembled WGS sequence"/>
</dbReference>
<dbReference type="AlphaFoldDB" id="A0A8X6LAT3"/>
<keyword evidence="2" id="KW-1185">Reference proteome</keyword>
<dbReference type="EMBL" id="BMAO01035486">
    <property type="protein sequence ID" value="GFR03971.1"/>
    <property type="molecule type" value="Genomic_DNA"/>
</dbReference>
<sequence length="79" mass="8945">MGYQKQQAVHLSYVRRSVGSLTCRLVRLPGIAMSHQSPYQLESNDFPSIEKRRLKIGLQSHSLNLKLKHPSPVMILGAF</sequence>